<accession>A0A8H4RL58</accession>
<dbReference type="PANTHER" id="PTHR34502">
    <property type="entry name" value="DUF6594 DOMAIN-CONTAINING PROTEIN-RELATED"/>
    <property type="match status" value="1"/>
</dbReference>
<dbReference type="Pfam" id="PF20237">
    <property type="entry name" value="DUF6594"/>
    <property type="match status" value="1"/>
</dbReference>
<dbReference type="InterPro" id="IPR046529">
    <property type="entry name" value="DUF6594"/>
</dbReference>
<comment type="caution">
    <text evidence="5">The sequence shown here is derived from an EMBL/GenBank/DDBJ whole genome shotgun (WGS) entry which is preliminary data.</text>
</comment>
<sequence>MASTRERIPYESEERLQDRKQRDQRAPGAPDPQNRTQQSSTQDIEMQSIPPPQPQPPPKHRGYPALANFIGSDKDFFIFRKFNVLSARNLLFLQDELSELEEQLNSLDTTESGRGDPRDLWNLSSRREDENLERKKLMRVLSVKMKEYQEALQSQARTLALEKVPDLTVESFSNWLDNMKSVVEPESHFLDDKDDLVSLSGEHSSKELLERYLENNWYHLFVTKAQNQRKTSAPNTEYYSPSSIKQAARLIICLLTVLFSVLPLPFLSRFDDPTVRLAIITGFTFLFATVFSVLTKSKTSEIFTVMAAYVLPTIDKRHLEKLFDFWYLKSITSNLKPTDISRAIRGLG</sequence>
<evidence type="ECO:0000313" key="6">
    <source>
        <dbReference type="Proteomes" id="UP000566819"/>
    </source>
</evidence>
<evidence type="ECO:0000256" key="2">
    <source>
        <dbReference type="SAM" id="MobiDB-lite"/>
    </source>
</evidence>
<keyword evidence="1" id="KW-0175">Coiled coil</keyword>
<reference evidence="5 6" key="1">
    <citation type="submission" date="2020-03" db="EMBL/GenBank/DDBJ databases">
        <title>Draft Genome Sequence of Cudoniella acicularis.</title>
        <authorList>
            <person name="Buettner E."/>
            <person name="Kellner H."/>
        </authorList>
    </citation>
    <scope>NUCLEOTIDE SEQUENCE [LARGE SCALE GENOMIC DNA]</scope>
    <source>
        <strain evidence="5 6">DSM 108380</strain>
    </source>
</reference>
<feature type="region of interest" description="Disordered" evidence="2">
    <location>
        <begin position="1"/>
        <end position="66"/>
    </location>
</feature>
<feature type="compositionally biased region" description="Polar residues" evidence="2">
    <location>
        <begin position="33"/>
        <end position="45"/>
    </location>
</feature>
<evidence type="ECO:0000313" key="5">
    <source>
        <dbReference type="EMBL" id="KAF4630816.1"/>
    </source>
</evidence>
<dbReference type="PANTHER" id="PTHR34502:SF5">
    <property type="entry name" value="DUF6594 DOMAIN-CONTAINING PROTEIN"/>
    <property type="match status" value="1"/>
</dbReference>
<feature type="domain" description="DUF6594" evidence="4">
    <location>
        <begin position="63"/>
        <end position="310"/>
    </location>
</feature>
<keyword evidence="3" id="KW-1133">Transmembrane helix</keyword>
<feature type="transmembrane region" description="Helical" evidence="3">
    <location>
        <begin position="247"/>
        <end position="268"/>
    </location>
</feature>
<proteinExistence type="predicted"/>
<feature type="coiled-coil region" evidence="1">
    <location>
        <begin position="83"/>
        <end position="110"/>
    </location>
</feature>
<dbReference type="OrthoDB" id="3533814at2759"/>
<keyword evidence="6" id="KW-1185">Reference proteome</keyword>
<feature type="transmembrane region" description="Helical" evidence="3">
    <location>
        <begin position="274"/>
        <end position="294"/>
    </location>
</feature>
<keyword evidence="3" id="KW-0812">Transmembrane</keyword>
<dbReference type="Proteomes" id="UP000566819">
    <property type="component" value="Unassembled WGS sequence"/>
</dbReference>
<keyword evidence="3" id="KW-0472">Membrane</keyword>
<dbReference type="AlphaFoldDB" id="A0A8H4RL58"/>
<gene>
    <name evidence="5" type="ORF">G7Y89_g7316</name>
</gene>
<evidence type="ECO:0000256" key="3">
    <source>
        <dbReference type="SAM" id="Phobius"/>
    </source>
</evidence>
<evidence type="ECO:0000259" key="4">
    <source>
        <dbReference type="Pfam" id="PF20237"/>
    </source>
</evidence>
<organism evidence="5 6">
    <name type="scientific">Cudoniella acicularis</name>
    <dbReference type="NCBI Taxonomy" id="354080"/>
    <lineage>
        <taxon>Eukaryota</taxon>
        <taxon>Fungi</taxon>
        <taxon>Dikarya</taxon>
        <taxon>Ascomycota</taxon>
        <taxon>Pezizomycotina</taxon>
        <taxon>Leotiomycetes</taxon>
        <taxon>Helotiales</taxon>
        <taxon>Tricladiaceae</taxon>
        <taxon>Cudoniella</taxon>
    </lineage>
</organism>
<protein>
    <recommendedName>
        <fullName evidence="4">DUF6594 domain-containing protein</fullName>
    </recommendedName>
</protein>
<feature type="compositionally biased region" description="Basic and acidic residues" evidence="2">
    <location>
        <begin position="1"/>
        <end position="25"/>
    </location>
</feature>
<evidence type="ECO:0000256" key="1">
    <source>
        <dbReference type="SAM" id="Coils"/>
    </source>
</evidence>
<name>A0A8H4RL58_9HELO</name>
<dbReference type="EMBL" id="JAAMPI010000507">
    <property type="protein sequence ID" value="KAF4630816.1"/>
    <property type="molecule type" value="Genomic_DNA"/>
</dbReference>